<keyword evidence="4" id="KW-0233">DNA recombination</keyword>
<evidence type="ECO:0000259" key="5">
    <source>
        <dbReference type="PROSITE" id="PS50531"/>
    </source>
</evidence>
<organism evidence="8 9">
    <name type="scientific">Oligella ureolytica</name>
    <dbReference type="NCBI Taxonomy" id="90244"/>
    <lineage>
        <taxon>Bacteria</taxon>
        <taxon>Pseudomonadati</taxon>
        <taxon>Pseudomonadota</taxon>
        <taxon>Betaproteobacteria</taxon>
        <taxon>Burkholderiales</taxon>
        <taxon>Alcaligenaceae</taxon>
        <taxon>Oligella</taxon>
    </lineage>
</organism>
<dbReference type="InterPro" id="IPR006120">
    <property type="entry name" value="Resolvase_HTH_dom"/>
</dbReference>
<dbReference type="PANTHER" id="PTHR35004:SF6">
    <property type="entry name" value="TRANSPOSASE"/>
    <property type="match status" value="1"/>
</dbReference>
<evidence type="ECO:0000313" key="9">
    <source>
        <dbReference type="Proteomes" id="UP000254603"/>
    </source>
</evidence>
<dbReference type="RefSeq" id="WP_026253734.1">
    <property type="nucleotide sequence ID" value="NZ_CP065725.1"/>
</dbReference>
<dbReference type="Pfam" id="PF02796">
    <property type="entry name" value="HTH_7"/>
    <property type="match status" value="1"/>
</dbReference>
<dbReference type="PROSITE" id="PS50531">
    <property type="entry name" value="HTH_IS21"/>
    <property type="match status" value="1"/>
</dbReference>
<dbReference type="SUPFAM" id="SSF53098">
    <property type="entry name" value="Ribonuclease H-like"/>
    <property type="match status" value="1"/>
</dbReference>
<comment type="similarity">
    <text evidence="1">Belongs to the transposase IS21/IS408/IS1162 family.</text>
</comment>
<evidence type="ECO:0000256" key="2">
    <source>
        <dbReference type="ARBA" id="ARBA00022578"/>
    </source>
</evidence>
<dbReference type="Pfam" id="PF00665">
    <property type="entry name" value="rve"/>
    <property type="match status" value="1"/>
</dbReference>
<evidence type="ECO:0000256" key="3">
    <source>
        <dbReference type="ARBA" id="ARBA00023125"/>
    </source>
</evidence>
<dbReference type="PROSITE" id="PS50994">
    <property type="entry name" value="INTEGRASE"/>
    <property type="match status" value="1"/>
</dbReference>
<keyword evidence="3" id="KW-0238">DNA-binding</keyword>
<keyword evidence="10" id="KW-1185">Reference proteome</keyword>
<dbReference type="Proteomes" id="UP000594903">
    <property type="component" value="Chromosome"/>
</dbReference>
<dbReference type="EMBL" id="UGSB01000001">
    <property type="protein sequence ID" value="SUA55690.1"/>
    <property type="molecule type" value="Genomic_DNA"/>
</dbReference>
<reference evidence="8 9" key="1">
    <citation type="submission" date="2018-06" db="EMBL/GenBank/DDBJ databases">
        <authorList>
            <consortium name="Pathogen Informatics"/>
            <person name="Doyle S."/>
        </authorList>
    </citation>
    <scope>NUCLEOTIDE SEQUENCE [LARGE SCALE GENOMIC DNA]</scope>
    <source>
        <strain evidence="8 9">NCTC11997</strain>
    </source>
</reference>
<evidence type="ECO:0000256" key="1">
    <source>
        <dbReference type="ARBA" id="ARBA00009277"/>
    </source>
</evidence>
<evidence type="ECO:0000313" key="10">
    <source>
        <dbReference type="Proteomes" id="UP000594903"/>
    </source>
</evidence>
<evidence type="ECO:0000259" key="6">
    <source>
        <dbReference type="PROSITE" id="PS50994"/>
    </source>
</evidence>
<dbReference type="InterPro" id="IPR017894">
    <property type="entry name" value="HTH_IS21_transposase_type"/>
</dbReference>
<dbReference type="GO" id="GO:0015074">
    <property type="term" value="P:DNA integration"/>
    <property type="evidence" value="ECO:0007669"/>
    <property type="project" value="InterPro"/>
</dbReference>
<evidence type="ECO:0000256" key="4">
    <source>
        <dbReference type="ARBA" id="ARBA00023172"/>
    </source>
</evidence>
<feature type="domain" description="HTH IS21-type" evidence="5">
    <location>
        <begin position="5"/>
        <end position="68"/>
    </location>
</feature>
<protein>
    <submittedName>
        <fullName evidence="7">IS21 family transposase</fullName>
    </submittedName>
    <submittedName>
        <fullName evidence="8">Transposase and inactivated derivatives</fullName>
    </submittedName>
</protein>
<dbReference type="OrthoDB" id="3542865at2"/>
<proteinExistence type="inferred from homology"/>
<dbReference type="AlphaFoldDB" id="A0A378XFM4"/>
<dbReference type="InterPro" id="IPR012337">
    <property type="entry name" value="RNaseH-like_sf"/>
</dbReference>
<dbReference type="GO" id="GO:0032196">
    <property type="term" value="P:transposition"/>
    <property type="evidence" value="ECO:0007669"/>
    <property type="project" value="UniProtKB-KW"/>
</dbReference>
<sequence>MLTQEMVVTIQVLKRQGQSIKAISRETGISRNTVKKYLNEESTVPQYQRSSNRESKLEPYKPYIQQRIQSASPDWIPAAVLYREIVELGYPGRIRILSDYVAQFKPAASIEPLVLFETEPGEQLQVDFTIIRRQGQPLKAFVATLGYSRASYVYFFDNERSESWLTGLQQSFDFFGGVPREVLFDNAKAIILERDAYGVGEHRWHSQLLLLAKEYGFRPRVCRPYRAKTKGKVERFNRYLKGSFIVPLQASLRAEGLKLDVPTANGRIGHWLTSVANARVHGTTQETPNHRLIKEKVALLPLPIRTGNMVITRSSNKMPMPIESLQHPLSTYDALFLGEGHEFTI</sequence>
<dbReference type="GO" id="GO:0003677">
    <property type="term" value="F:DNA binding"/>
    <property type="evidence" value="ECO:0007669"/>
    <property type="project" value="UniProtKB-KW"/>
</dbReference>
<dbReference type="Gene3D" id="1.10.10.60">
    <property type="entry name" value="Homeodomain-like"/>
    <property type="match status" value="1"/>
</dbReference>
<feature type="domain" description="Integrase catalytic" evidence="6">
    <location>
        <begin position="116"/>
        <end position="296"/>
    </location>
</feature>
<name>A0A378XFM4_9BURK</name>
<evidence type="ECO:0000313" key="8">
    <source>
        <dbReference type="EMBL" id="SUA55690.1"/>
    </source>
</evidence>
<dbReference type="Proteomes" id="UP000254603">
    <property type="component" value="Unassembled WGS sequence"/>
</dbReference>
<dbReference type="GO" id="GO:0000150">
    <property type="term" value="F:DNA strand exchange activity"/>
    <property type="evidence" value="ECO:0007669"/>
    <property type="project" value="InterPro"/>
</dbReference>
<accession>A0A378XFM4</accession>
<keyword evidence="2" id="KW-0815">Transposition</keyword>
<reference evidence="7 10" key="2">
    <citation type="submission" date="2020-12" db="EMBL/GenBank/DDBJ databases">
        <title>FDA dAtabase for Regulatory Grade micrObial Sequences (FDA-ARGOS): Supporting development and validation of Infectious Disease Dx tests.</title>
        <authorList>
            <person name="Sproer C."/>
            <person name="Gronow S."/>
            <person name="Severitt S."/>
            <person name="Schroder I."/>
            <person name="Tallon L."/>
            <person name="Sadzewicz L."/>
            <person name="Zhao X."/>
            <person name="Boylan J."/>
            <person name="Ott S."/>
            <person name="Bowen H."/>
            <person name="Vavikolanu K."/>
            <person name="Mehta A."/>
            <person name="Aluvathingal J."/>
            <person name="Nadendla S."/>
            <person name="Lowell S."/>
            <person name="Myers T."/>
            <person name="Yan Y."/>
            <person name="Sichtig H."/>
        </authorList>
    </citation>
    <scope>NUCLEOTIDE SEQUENCE [LARGE SCALE GENOMIC DNA]</scope>
    <source>
        <strain evidence="7 10">FDAARGOS_872</strain>
    </source>
</reference>
<dbReference type="InterPro" id="IPR001584">
    <property type="entry name" value="Integrase_cat-core"/>
</dbReference>
<dbReference type="STRING" id="1122619.GCA_000373745_02029"/>
<dbReference type="InterPro" id="IPR036397">
    <property type="entry name" value="RNaseH_sf"/>
</dbReference>
<dbReference type="Gene3D" id="3.30.420.10">
    <property type="entry name" value="Ribonuclease H-like superfamily/Ribonuclease H"/>
    <property type="match status" value="1"/>
</dbReference>
<dbReference type="NCBIfam" id="NF033546">
    <property type="entry name" value="transpos_IS21"/>
    <property type="match status" value="1"/>
</dbReference>
<dbReference type="PANTHER" id="PTHR35004">
    <property type="entry name" value="TRANSPOSASE RV3428C-RELATED"/>
    <property type="match status" value="1"/>
</dbReference>
<gene>
    <name evidence="7" type="primary">istA</name>
    <name evidence="7" type="ORF">I6G29_09150</name>
    <name evidence="8" type="ORF">NCTC11997_01895</name>
</gene>
<dbReference type="EMBL" id="CP065725">
    <property type="protein sequence ID" value="QPT39337.1"/>
    <property type="molecule type" value="Genomic_DNA"/>
</dbReference>
<evidence type="ECO:0000313" key="7">
    <source>
        <dbReference type="EMBL" id="QPT39337.1"/>
    </source>
</evidence>